<sequence>MKKFYFLIFLLAFILSLTSLIIAQGSTSTVASGSTTTEGPNTTTPAPNCYNGGLYIDNSKCLCQGLFEGDKCETLKCVSGGYLDIKTNRCICPKGYIGYHCEGYIKHPKPENIFTSSQSTFNVYIFEDSTAYYGKMGLKIFKEVMINHVINNTNNYNNYIVGYDYSSTSTSAFASSTFGNLNDFINFINTKILPQQPKSLLCYRVGLYQNIINLIKSNKIKNSPLVIYTQHPPSDYDMYKDELEELVVAFKIRITILFQNDLSIDGCDESEADVKNSFSALRDLAYLTGGIFYQLNSDDPQSGIQHSFDILYNPQMVSYSMNDNCSPGISLNYQSDLFVSSAHLIIESDTPIDMTKQINPSFNIISYSYDNKTITLSTNNLSPTGEGKNILNIQNIPGSCSIQFLTLYPTQQGIDIYYSIIPSSIINKDGKDSAYISMLDNTQNYINFNVQKQKILQQYSFSSNKNDLNVTLGSFVTQNSDANFINIVNGGNTIFGYTLGDTSNSFKCSVNKRSWFMVVVEISLAGKKFYYQRYVPIKCYLPMTPATTTSSDTTISSTQSVISSTVSSESSTSQQTSSLPTRPAPLQRSVTFGLVASCGVDYSVAMPYLNGIASLTQTNLSNTFYNNGYLYFADSTDTIPTSNYYSTFSSFIDNVRTFTGHCGTSQATSYIDMIQGALNMIKDDKFQKNSPLVLLPFTGQVITIDSQNLIRPLIEYAVAKRISIYVLAQYNSNYFKSIDVFTQLVKVTNGHMFFLNHNLRLPDYSYFAQNTISDFFTNIYPNTLIQSRSITNDYGVDNYGKITITEPKNIIVSVSSDALSRPPTNGYMLNVKMINSNGSIIKNSLTNFNNSNNSDQSSNYEYVVFNNLPPETYTISLQALIYPLTQISVRIWESVDIYNNYNFIDLSYLSISNKIISTEISNGPNSDNGIVIRTDISIEGDVNEISGITCDINQLTNGVATNDILMNPINNINTGAIEVISPTVIRATFNPIIDLTSTDSSYFDNSTYKWPIYKGDLKVFFTNKSQQTYTFNLFVQGDYKDFVSNINYQTLTQGKNNQFYYCSNGGLLKYDIMSTEYKCECESENYSGNSCEIVSQCLVKTNYPGKDDDKYRVFTIVLASVNSTDSFYQSTMDLINKFTLSDVSNLWQFRLYYFDNSKNLIPYYIGNDLESFKESFKSVIQQNSPSNYICISDVKNNLYKYLPSGVKGLTWLVTDEGISSPTSTPMTTVSSTSTSSSLTQAPQIDNNCPDDITSGYNQDLFYIYHDNSVDDYLKNNGKLIFNAGGPLKFNNLTDYLDISYVLLQKLFSGDITTNNHLEELTTNFAVDIEESKEAFVLVLGEIDSQLTNPTTSIKTSKFVSLYTVKDKDSLQSSSTNDLPFVTTYVINGYNVDVAYLMNNSADEPSSVPGIGNLTYAIYPQSSIQDIDFNQDTTNTYKTVRNGCSYKYSFRQQTSSNKQNQLKFTFKNIKNDTYTKVYPNNQVYTSFSTLANNLNLPITCRNGEFMSDSSTINISYCVCDKNFRGTDCSIPRCQNGGKLSGMQNTCDCSGTNYYGEFCDQIVSH</sequence>
<reference evidence="5" key="1">
    <citation type="submission" date="2014-07" db="EMBL/GenBank/DDBJ databases">
        <authorList>
            <person name="Martin A.A"/>
            <person name="De Silva N."/>
        </authorList>
    </citation>
    <scope>NUCLEOTIDE SEQUENCE</scope>
</reference>
<organism evidence="5 6">
    <name type="scientific">Strongyloides venezuelensis</name>
    <name type="common">Threadworm</name>
    <dbReference type="NCBI Taxonomy" id="75913"/>
    <lineage>
        <taxon>Eukaryota</taxon>
        <taxon>Metazoa</taxon>
        <taxon>Ecdysozoa</taxon>
        <taxon>Nematoda</taxon>
        <taxon>Chromadorea</taxon>
        <taxon>Rhabditida</taxon>
        <taxon>Tylenchina</taxon>
        <taxon>Panagrolaimomorpha</taxon>
        <taxon>Strongyloidoidea</taxon>
        <taxon>Strongyloididae</taxon>
        <taxon>Strongyloides</taxon>
    </lineage>
</organism>
<feature type="compositionally biased region" description="Low complexity" evidence="2">
    <location>
        <begin position="1223"/>
        <end position="1239"/>
    </location>
</feature>
<evidence type="ECO:0000256" key="1">
    <source>
        <dbReference type="PROSITE-ProRule" id="PRU00076"/>
    </source>
</evidence>
<dbReference type="PROSITE" id="PS00022">
    <property type="entry name" value="EGF_1"/>
    <property type="match status" value="1"/>
</dbReference>
<dbReference type="InterPro" id="IPR053295">
    <property type="entry name" value="Innate_immunity_reg"/>
</dbReference>
<feature type="signal peptide" evidence="3">
    <location>
        <begin position="1"/>
        <end position="23"/>
    </location>
</feature>
<accession>A0A0K0EYD7</accession>
<keyword evidence="1" id="KW-1015">Disulfide bond</keyword>
<protein>
    <submittedName>
        <fullName evidence="6">EGF-like domain-containing protein</fullName>
    </submittedName>
</protein>
<proteinExistence type="predicted"/>
<dbReference type="PANTHER" id="PTHR47324">
    <property type="entry name" value="PROTEIN IRG-7-RELATED"/>
    <property type="match status" value="1"/>
</dbReference>
<dbReference type="STRING" id="75913.A0A0K0EYD7"/>
<feature type="chain" id="PRO_5005328844" evidence="3">
    <location>
        <begin position="24"/>
        <end position="1563"/>
    </location>
</feature>
<evidence type="ECO:0000256" key="3">
    <source>
        <dbReference type="SAM" id="SignalP"/>
    </source>
</evidence>
<dbReference type="PROSITE" id="PS50026">
    <property type="entry name" value="EGF_3"/>
    <property type="match status" value="2"/>
</dbReference>
<keyword evidence="3" id="KW-0732">Signal</keyword>
<comment type="caution">
    <text evidence="1">Lacks conserved residue(s) required for the propagation of feature annotation.</text>
</comment>
<evidence type="ECO:0000259" key="4">
    <source>
        <dbReference type="PROSITE" id="PS50026"/>
    </source>
</evidence>
<dbReference type="InterPro" id="IPR000742">
    <property type="entry name" value="EGF"/>
</dbReference>
<dbReference type="PROSITE" id="PS01186">
    <property type="entry name" value="EGF_2"/>
    <property type="match status" value="1"/>
</dbReference>
<reference evidence="6" key="2">
    <citation type="submission" date="2015-08" db="UniProtKB">
        <authorList>
            <consortium name="WormBaseParasite"/>
        </authorList>
    </citation>
    <scope>IDENTIFICATION</scope>
</reference>
<dbReference type="PANTHER" id="PTHR47324:SF1">
    <property type="entry name" value="EGF-LIKE DOMAIN-CONTAINING PROTEIN-RELATED"/>
    <property type="match status" value="1"/>
</dbReference>
<feature type="domain" description="EGF-like" evidence="4">
    <location>
        <begin position="1523"/>
        <end position="1558"/>
    </location>
</feature>
<dbReference type="SMART" id="SM00181">
    <property type="entry name" value="EGF"/>
    <property type="match status" value="3"/>
</dbReference>
<evidence type="ECO:0000313" key="6">
    <source>
        <dbReference type="WBParaSite" id="SVE_0154500.1"/>
    </source>
</evidence>
<dbReference type="WBParaSite" id="SVE_0154500.1">
    <property type="protein sequence ID" value="SVE_0154500.1"/>
    <property type="gene ID" value="SVE_0154500"/>
</dbReference>
<dbReference type="Gene3D" id="2.10.25.10">
    <property type="entry name" value="Laminin"/>
    <property type="match status" value="1"/>
</dbReference>
<feature type="disulfide bond" evidence="1">
    <location>
        <begin position="92"/>
        <end position="101"/>
    </location>
</feature>
<dbReference type="Proteomes" id="UP000035680">
    <property type="component" value="Unassembled WGS sequence"/>
</dbReference>
<name>A0A0K0EYD7_STRVS</name>
<keyword evidence="1" id="KW-0245">EGF-like domain</keyword>
<keyword evidence="5" id="KW-1185">Reference proteome</keyword>
<evidence type="ECO:0000313" key="5">
    <source>
        <dbReference type="Proteomes" id="UP000035680"/>
    </source>
</evidence>
<feature type="region of interest" description="Disordered" evidence="2">
    <location>
        <begin position="1223"/>
        <end position="1244"/>
    </location>
</feature>
<feature type="domain" description="EGF-like" evidence="4">
    <location>
        <begin position="68"/>
        <end position="102"/>
    </location>
</feature>
<evidence type="ECO:0000256" key="2">
    <source>
        <dbReference type="SAM" id="MobiDB-lite"/>
    </source>
</evidence>